<sequence length="1023" mass="116074">MELEINQYLAQQREMAVDQADIRRDRGRDFGWDRNQGRERRRNRSRPSRFDDANENALQGQPRGNYETNVETNNYQEQELYQNNRRSEQRSEVYEDRRDEDRYSGDRYDDAKRYPRNEDRYRGSSSRYDDRQSDRYDERYEERYSEQRRGGDRHDDRRRSGRRSGGDRRGDRMDNDDRHREGRDRRPQEKEKPSRTVMLKNLHNSITDHDIRTVLQMFGAPIKDVRLVKHRDTGVSRGFAFVEFQFLPDAQRWMEENQGHIDLAGQDTQLVYSSNKDREEDWFCSQCGTHNFKRREYCFKCSISKEDSERYSEIGDVASNVLILMGLDALTTEETVTKVLEYISSATMNISIARDTLTRTSRGYCYVEMDTMETATHLMNILVSMQPPFQIDGKQVSVHFCKQSLPEESKTTNPVLTEAKWPAYGSQEDPASTQPPTPETSAGAALFYQQATPTLDPTKLTESQQYVYQPYVVQPAGSQLPAQAEYQVQGALVGSNMLASAVVKGTGVIADREQYKAAVAQEQVQAARRLQLQQQQVQQQLIVTAKLQEESKKQAAGKATTSTTTAAAADQEDQEALAEKARQWSEKKKRKKEEGDKEKASEEKDDGGAALAMASTKKKRRKKQESSSVTEAPVVPVFFQEGQKYPTPDVSKYVYDEISSFYYDPTVGLYYDANSQYYFDGTTQKYLYWDAAASTYLPAPDAKPEQTAANADTTDKAEKTKEKDKKDKNDKNKMAKKLAKDMARWAKSMNNSKANAAKKGGAGMEGGFSVIGAADAGFAMLMKKANPADTKAAVQHVLQKQTSDPGTAASKSAIVASYGGGSDSEPEPEIHPTFATVNPTAATSNVASTVDALTDWSKLICLLCKRQFPSKEILVKHQQFSELHKQNLESLRLDSQELRDQEAAETDYQYRDRAKERRQKFGVDEAPPKKKFRPPKPTVPYEEPTKEGLQEDNIGNKLLQKMGWNKGTGLGKKQQGRMDPIEVQKRQAGAGLGIKGGSYDITATDSYRDAVKKVMRNRFEEME</sequence>
<dbReference type="Pfam" id="PF17780">
    <property type="entry name" value="OCRE"/>
    <property type="match status" value="1"/>
</dbReference>
<dbReference type="InterPro" id="IPR035979">
    <property type="entry name" value="RBD_domain_sf"/>
</dbReference>
<proteinExistence type="predicted"/>
<feature type="domain" description="RanBP2-type" evidence="13">
    <location>
        <begin position="278"/>
        <end position="307"/>
    </location>
</feature>
<evidence type="ECO:0000313" key="15">
    <source>
        <dbReference type="Proteomes" id="UP000887568"/>
    </source>
</evidence>
<feature type="region of interest" description="Disordered" evidence="10">
    <location>
        <begin position="552"/>
        <end position="630"/>
    </location>
</feature>
<evidence type="ECO:0000259" key="13">
    <source>
        <dbReference type="PROSITE" id="PS50199"/>
    </source>
</evidence>
<dbReference type="Proteomes" id="UP000887568">
    <property type="component" value="Unplaced"/>
</dbReference>
<dbReference type="SUPFAM" id="SSF54928">
    <property type="entry name" value="RNA-binding domain, RBD"/>
    <property type="match status" value="2"/>
</dbReference>
<keyword evidence="7" id="KW-0539">Nucleus</keyword>
<keyword evidence="4 9" id="KW-0863">Zinc-finger</keyword>
<accession>A0A914B230</accession>
<feature type="region of interest" description="Disordered" evidence="10">
    <location>
        <begin position="699"/>
        <end position="734"/>
    </location>
</feature>
<dbReference type="Pfam" id="PF00076">
    <property type="entry name" value="RRM_1"/>
    <property type="match status" value="1"/>
</dbReference>
<dbReference type="PANTHER" id="PTHR13948:SF3">
    <property type="entry name" value="FI21118P1"/>
    <property type="match status" value="1"/>
</dbReference>
<dbReference type="PANTHER" id="PTHR13948">
    <property type="entry name" value="RNA-BINDING PROTEIN"/>
    <property type="match status" value="1"/>
</dbReference>
<keyword evidence="6 8" id="KW-0694">RNA-binding</keyword>
<keyword evidence="15" id="KW-1185">Reference proteome</keyword>
<keyword evidence="2" id="KW-0479">Metal-binding</keyword>
<dbReference type="AlphaFoldDB" id="A0A914B230"/>
<dbReference type="PROSITE" id="PS50102">
    <property type="entry name" value="RRM"/>
    <property type="match status" value="2"/>
</dbReference>
<dbReference type="GO" id="GO:0003723">
    <property type="term" value="F:RNA binding"/>
    <property type="evidence" value="ECO:0007669"/>
    <property type="project" value="UniProtKB-UniRule"/>
</dbReference>
<protein>
    <recommendedName>
        <fullName evidence="16">RNA-binding protein 5</fullName>
    </recommendedName>
</protein>
<feature type="domain" description="RRM" evidence="11">
    <location>
        <begin position="195"/>
        <end position="275"/>
    </location>
</feature>
<evidence type="ECO:0000256" key="1">
    <source>
        <dbReference type="ARBA" id="ARBA00004123"/>
    </source>
</evidence>
<organism evidence="14 15">
    <name type="scientific">Patiria miniata</name>
    <name type="common">Bat star</name>
    <name type="synonym">Asterina miniata</name>
    <dbReference type="NCBI Taxonomy" id="46514"/>
    <lineage>
        <taxon>Eukaryota</taxon>
        <taxon>Metazoa</taxon>
        <taxon>Echinodermata</taxon>
        <taxon>Eleutherozoa</taxon>
        <taxon>Asterozoa</taxon>
        <taxon>Asteroidea</taxon>
        <taxon>Valvatacea</taxon>
        <taxon>Valvatida</taxon>
        <taxon>Asterinidae</taxon>
        <taxon>Patiria</taxon>
    </lineage>
</organism>
<feature type="compositionally biased region" description="Basic and acidic residues" evidence="10">
    <location>
        <begin position="85"/>
        <end position="194"/>
    </location>
</feature>
<dbReference type="CDD" id="cd16162">
    <property type="entry name" value="OCRE_RBM5_like"/>
    <property type="match status" value="1"/>
</dbReference>
<dbReference type="OMA" id="CESEHER"/>
<dbReference type="PROSITE" id="PS50199">
    <property type="entry name" value="ZF_RANBP2_2"/>
    <property type="match status" value="1"/>
</dbReference>
<keyword evidence="5" id="KW-0862">Zinc</keyword>
<dbReference type="PROSITE" id="PS01358">
    <property type="entry name" value="ZF_RANBP2_1"/>
    <property type="match status" value="1"/>
</dbReference>
<evidence type="ECO:0000256" key="4">
    <source>
        <dbReference type="ARBA" id="ARBA00022771"/>
    </source>
</evidence>
<feature type="compositionally biased region" description="Basic and acidic residues" evidence="10">
    <location>
        <begin position="713"/>
        <end position="734"/>
    </location>
</feature>
<evidence type="ECO:0000259" key="11">
    <source>
        <dbReference type="PROSITE" id="PS50102"/>
    </source>
</evidence>
<feature type="compositionally biased region" description="Low complexity" evidence="10">
    <location>
        <begin position="554"/>
        <end position="569"/>
    </location>
</feature>
<dbReference type="Gene3D" id="3.30.70.330">
    <property type="match status" value="2"/>
</dbReference>
<dbReference type="GeneID" id="119738700"/>
<dbReference type="GO" id="GO:0005634">
    <property type="term" value="C:nucleus"/>
    <property type="evidence" value="ECO:0007669"/>
    <property type="project" value="UniProtKB-SubCell"/>
</dbReference>
<evidence type="ECO:0000256" key="7">
    <source>
        <dbReference type="ARBA" id="ARBA00023242"/>
    </source>
</evidence>
<dbReference type="GO" id="GO:0008270">
    <property type="term" value="F:zinc ion binding"/>
    <property type="evidence" value="ECO:0007669"/>
    <property type="project" value="UniProtKB-KW"/>
</dbReference>
<keyword evidence="3" id="KW-0677">Repeat</keyword>
<evidence type="ECO:0000259" key="12">
    <source>
        <dbReference type="PROSITE" id="PS50174"/>
    </source>
</evidence>
<feature type="compositionally biased region" description="Low complexity" evidence="10">
    <location>
        <begin position="73"/>
        <end position="84"/>
    </location>
</feature>
<evidence type="ECO:0000256" key="2">
    <source>
        <dbReference type="ARBA" id="ARBA00022723"/>
    </source>
</evidence>
<dbReference type="InterPro" id="IPR001876">
    <property type="entry name" value="Znf_RanBP2"/>
</dbReference>
<dbReference type="Pfam" id="PF01585">
    <property type="entry name" value="G-patch"/>
    <property type="match status" value="1"/>
</dbReference>
<evidence type="ECO:0000256" key="5">
    <source>
        <dbReference type="ARBA" id="ARBA00022833"/>
    </source>
</evidence>
<feature type="domain" description="RRM" evidence="11">
    <location>
        <begin position="320"/>
        <end position="403"/>
    </location>
</feature>
<dbReference type="InterPro" id="IPR012677">
    <property type="entry name" value="Nucleotide-bd_a/b_plait_sf"/>
</dbReference>
<evidence type="ECO:0000313" key="14">
    <source>
        <dbReference type="EnsemblMetazoa" id="XP_038069556.1"/>
    </source>
</evidence>
<feature type="compositionally biased region" description="Basic and acidic residues" evidence="10">
    <location>
        <begin position="20"/>
        <end position="38"/>
    </location>
</feature>
<feature type="region of interest" description="Disordered" evidence="10">
    <location>
        <begin position="20"/>
        <end position="196"/>
    </location>
</feature>
<reference evidence="14" key="1">
    <citation type="submission" date="2022-11" db="UniProtKB">
        <authorList>
            <consortium name="EnsemblMetazoa"/>
        </authorList>
    </citation>
    <scope>IDENTIFICATION</scope>
</reference>
<dbReference type="GO" id="GO:0000398">
    <property type="term" value="P:mRNA splicing, via spliceosome"/>
    <property type="evidence" value="ECO:0007669"/>
    <property type="project" value="TreeGrafter"/>
</dbReference>
<evidence type="ECO:0000256" key="8">
    <source>
        <dbReference type="PROSITE-ProRule" id="PRU00176"/>
    </source>
</evidence>
<dbReference type="SMART" id="SM00547">
    <property type="entry name" value="ZnF_RBZ"/>
    <property type="match status" value="1"/>
</dbReference>
<feature type="compositionally biased region" description="Basic and acidic residues" evidence="10">
    <location>
        <begin position="577"/>
        <end position="602"/>
    </location>
</feature>
<dbReference type="RefSeq" id="XP_038069556.1">
    <property type="nucleotide sequence ID" value="XM_038213628.1"/>
</dbReference>
<evidence type="ECO:0000256" key="10">
    <source>
        <dbReference type="SAM" id="MobiDB-lite"/>
    </source>
</evidence>
<dbReference type="PROSITE" id="PS50174">
    <property type="entry name" value="G_PATCH"/>
    <property type="match status" value="1"/>
</dbReference>
<dbReference type="SUPFAM" id="SSF90209">
    <property type="entry name" value="Ran binding protein zinc finger-like"/>
    <property type="match status" value="1"/>
</dbReference>
<evidence type="ECO:0008006" key="16">
    <source>
        <dbReference type="Google" id="ProtNLM"/>
    </source>
</evidence>
<dbReference type="EnsemblMetazoa" id="XM_038213628.1">
    <property type="protein sequence ID" value="XP_038069556.1"/>
    <property type="gene ID" value="LOC119738700"/>
</dbReference>
<feature type="region of interest" description="Disordered" evidence="10">
    <location>
        <begin position="900"/>
        <end position="950"/>
    </location>
</feature>
<comment type="subcellular location">
    <subcellularLocation>
        <location evidence="1">Nucleus</location>
    </subcellularLocation>
</comment>
<dbReference type="OrthoDB" id="29221at2759"/>
<evidence type="ECO:0000256" key="6">
    <source>
        <dbReference type="ARBA" id="ARBA00022884"/>
    </source>
</evidence>
<dbReference type="SMART" id="SM00360">
    <property type="entry name" value="RRM"/>
    <property type="match status" value="2"/>
</dbReference>
<evidence type="ECO:0000256" key="9">
    <source>
        <dbReference type="PROSITE-ProRule" id="PRU00322"/>
    </source>
</evidence>
<dbReference type="CDD" id="cd12313">
    <property type="entry name" value="RRM1_RRM2_RBM5_like"/>
    <property type="match status" value="1"/>
</dbReference>
<dbReference type="InterPro" id="IPR036443">
    <property type="entry name" value="Znf_RanBP2_sf"/>
</dbReference>
<dbReference type="Gene3D" id="4.10.1060.10">
    <property type="entry name" value="Zinc finger, RanBP2-type"/>
    <property type="match status" value="1"/>
</dbReference>
<dbReference type="SMART" id="SM00443">
    <property type="entry name" value="G_patch"/>
    <property type="match status" value="1"/>
</dbReference>
<dbReference type="InterPro" id="IPR000467">
    <property type="entry name" value="G_patch_dom"/>
</dbReference>
<feature type="domain" description="G-patch" evidence="12">
    <location>
        <begin position="951"/>
        <end position="997"/>
    </location>
</feature>
<dbReference type="InterPro" id="IPR000504">
    <property type="entry name" value="RRM_dom"/>
</dbReference>
<evidence type="ECO:0000256" key="3">
    <source>
        <dbReference type="ARBA" id="ARBA00022737"/>
    </source>
</evidence>
<name>A0A914B230_PATMI</name>
<feature type="compositionally biased region" description="Basic and acidic residues" evidence="10">
    <location>
        <begin position="900"/>
        <end position="928"/>
    </location>
</feature>
<dbReference type="InterPro" id="IPR041591">
    <property type="entry name" value="OCRE"/>
</dbReference>